<dbReference type="CDD" id="cd06257">
    <property type="entry name" value="DnaJ"/>
    <property type="match status" value="1"/>
</dbReference>
<name>A0A0F9EVF4_9ZZZZ</name>
<evidence type="ECO:0000313" key="3">
    <source>
        <dbReference type="EMBL" id="KKL48925.1"/>
    </source>
</evidence>
<sequence>MTKTAEWYQCTRVLGVRSAAGFNEIQAAYRRLVLRYHPDINHTVKASGRFREIVEAYGTILDFARTSVNDSSQELYTSIKKDPVVKKMKFEELENRFKYSSSSQLRTSVLIALGMYRDERTKKLLFDAIRDEDENVQLTALKILEKACHFRDIPRVFVSLSGVKNRKVRRGLFYMIFRIKKQSSRDNSFPCDDLFREEKVAC</sequence>
<feature type="domain" description="J" evidence="2">
    <location>
        <begin position="9"/>
        <end position="80"/>
    </location>
</feature>
<dbReference type="InterPro" id="IPR036869">
    <property type="entry name" value="J_dom_sf"/>
</dbReference>
<dbReference type="GO" id="GO:0005783">
    <property type="term" value="C:endoplasmic reticulum"/>
    <property type="evidence" value="ECO:0007669"/>
    <property type="project" value="TreeGrafter"/>
</dbReference>
<dbReference type="InterPro" id="IPR016024">
    <property type="entry name" value="ARM-type_fold"/>
</dbReference>
<dbReference type="SMART" id="SM00271">
    <property type="entry name" value="DnaJ"/>
    <property type="match status" value="1"/>
</dbReference>
<dbReference type="PRINTS" id="PR00625">
    <property type="entry name" value="JDOMAIN"/>
</dbReference>
<dbReference type="EMBL" id="LAZR01033148">
    <property type="protein sequence ID" value="KKL48925.1"/>
    <property type="molecule type" value="Genomic_DNA"/>
</dbReference>
<organism evidence="3">
    <name type="scientific">marine sediment metagenome</name>
    <dbReference type="NCBI Taxonomy" id="412755"/>
    <lineage>
        <taxon>unclassified sequences</taxon>
        <taxon>metagenomes</taxon>
        <taxon>ecological metagenomes</taxon>
    </lineage>
</organism>
<evidence type="ECO:0000256" key="1">
    <source>
        <dbReference type="ARBA" id="ARBA00023186"/>
    </source>
</evidence>
<dbReference type="Gene3D" id="1.10.287.110">
    <property type="entry name" value="DnaJ domain"/>
    <property type="match status" value="1"/>
</dbReference>
<dbReference type="Pfam" id="PF00226">
    <property type="entry name" value="DnaJ"/>
    <property type="match status" value="1"/>
</dbReference>
<dbReference type="InterPro" id="IPR001623">
    <property type="entry name" value="DnaJ_domain"/>
</dbReference>
<gene>
    <name evidence="3" type="ORF">LCGC14_2320650</name>
</gene>
<dbReference type="GO" id="GO:0051087">
    <property type="term" value="F:protein-folding chaperone binding"/>
    <property type="evidence" value="ECO:0007669"/>
    <property type="project" value="TreeGrafter"/>
</dbReference>
<accession>A0A0F9EVF4</accession>
<dbReference type="SUPFAM" id="SSF46565">
    <property type="entry name" value="Chaperone J-domain"/>
    <property type="match status" value="1"/>
</dbReference>
<dbReference type="AlphaFoldDB" id="A0A0F9EVF4"/>
<dbReference type="InterPro" id="IPR011989">
    <property type="entry name" value="ARM-like"/>
</dbReference>
<dbReference type="SUPFAM" id="SSF48371">
    <property type="entry name" value="ARM repeat"/>
    <property type="match status" value="1"/>
</dbReference>
<keyword evidence="1" id="KW-0143">Chaperone</keyword>
<comment type="caution">
    <text evidence="3">The sequence shown here is derived from an EMBL/GenBank/DDBJ whole genome shotgun (WGS) entry which is preliminary data.</text>
</comment>
<dbReference type="Gene3D" id="1.25.10.10">
    <property type="entry name" value="Leucine-rich Repeat Variant"/>
    <property type="match status" value="1"/>
</dbReference>
<proteinExistence type="predicted"/>
<dbReference type="PANTHER" id="PTHR44360">
    <property type="entry name" value="DNAJ HOMOLOG SUBFAMILY B MEMBER 9"/>
    <property type="match status" value="1"/>
</dbReference>
<dbReference type="GO" id="GO:0036503">
    <property type="term" value="P:ERAD pathway"/>
    <property type="evidence" value="ECO:0007669"/>
    <property type="project" value="TreeGrafter"/>
</dbReference>
<reference evidence="3" key="1">
    <citation type="journal article" date="2015" name="Nature">
        <title>Complex archaea that bridge the gap between prokaryotes and eukaryotes.</title>
        <authorList>
            <person name="Spang A."/>
            <person name="Saw J.H."/>
            <person name="Jorgensen S.L."/>
            <person name="Zaremba-Niedzwiedzka K."/>
            <person name="Martijn J."/>
            <person name="Lind A.E."/>
            <person name="van Eijk R."/>
            <person name="Schleper C."/>
            <person name="Guy L."/>
            <person name="Ettema T.J."/>
        </authorList>
    </citation>
    <scope>NUCLEOTIDE SEQUENCE</scope>
</reference>
<dbReference type="InterPro" id="IPR051948">
    <property type="entry name" value="Hsp70_co-chaperone_J-domain"/>
</dbReference>
<evidence type="ECO:0000259" key="2">
    <source>
        <dbReference type="PROSITE" id="PS50076"/>
    </source>
</evidence>
<dbReference type="GO" id="GO:0051787">
    <property type="term" value="F:misfolded protein binding"/>
    <property type="evidence" value="ECO:0007669"/>
    <property type="project" value="TreeGrafter"/>
</dbReference>
<dbReference type="PROSITE" id="PS50076">
    <property type="entry name" value="DNAJ_2"/>
    <property type="match status" value="1"/>
</dbReference>
<protein>
    <recommendedName>
        <fullName evidence="2">J domain-containing protein</fullName>
    </recommendedName>
</protein>
<dbReference type="PANTHER" id="PTHR44360:SF1">
    <property type="entry name" value="DNAJ HOMOLOG SUBFAMILY B MEMBER 9"/>
    <property type="match status" value="1"/>
</dbReference>